<evidence type="ECO:0000256" key="2">
    <source>
        <dbReference type="ARBA" id="ARBA00023125"/>
    </source>
</evidence>
<dbReference type="SMART" id="SM00100">
    <property type="entry name" value="cNMP"/>
    <property type="match status" value="1"/>
</dbReference>
<evidence type="ECO:0000256" key="3">
    <source>
        <dbReference type="ARBA" id="ARBA00023163"/>
    </source>
</evidence>
<dbReference type="SUPFAM" id="SSF46785">
    <property type="entry name" value="Winged helix' DNA-binding domain"/>
    <property type="match status" value="1"/>
</dbReference>
<evidence type="ECO:0000313" key="7">
    <source>
        <dbReference type="Proteomes" id="UP001652564"/>
    </source>
</evidence>
<dbReference type="Gene3D" id="2.60.120.10">
    <property type="entry name" value="Jelly Rolls"/>
    <property type="match status" value="1"/>
</dbReference>
<dbReference type="InterPro" id="IPR000595">
    <property type="entry name" value="cNMP-bd_dom"/>
</dbReference>
<keyword evidence="1" id="KW-0805">Transcription regulation</keyword>
<dbReference type="CDD" id="cd00038">
    <property type="entry name" value="CAP_ED"/>
    <property type="match status" value="1"/>
</dbReference>
<evidence type="ECO:0000259" key="4">
    <source>
        <dbReference type="PROSITE" id="PS50042"/>
    </source>
</evidence>
<dbReference type="InterPro" id="IPR018490">
    <property type="entry name" value="cNMP-bd_dom_sf"/>
</dbReference>
<organism evidence="6 7">
    <name type="scientific">Albidovulum litorale</name>
    <dbReference type="NCBI Taxonomy" id="2984134"/>
    <lineage>
        <taxon>Bacteria</taxon>
        <taxon>Pseudomonadati</taxon>
        <taxon>Pseudomonadota</taxon>
        <taxon>Alphaproteobacteria</taxon>
        <taxon>Rhodobacterales</taxon>
        <taxon>Paracoccaceae</taxon>
        <taxon>Albidovulum</taxon>
    </lineage>
</organism>
<keyword evidence="7" id="KW-1185">Reference proteome</keyword>
<dbReference type="PROSITE" id="PS51063">
    <property type="entry name" value="HTH_CRP_2"/>
    <property type="match status" value="1"/>
</dbReference>
<dbReference type="PANTHER" id="PTHR24567:SF26">
    <property type="entry name" value="REGULATORY PROTEIN YEIL"/>
    <property type="match status" value="1"/>
</dbReference>
<dbReference type="InterPro" id="IPR050397">
    <property type="entry name" value="Env_Response_Regulators"/>
</dbReference>
<dbReference type="NCBIfam" id="NF006901">
    <property type="entry name" value="PRK09392.1"/>
    <property type="match status" value="1"/>
</dbReference>
<evidence type="ECO:0000313" key="6">
    <source>
        <dbReference type="EMBL" id="MCV2874420.1"/>
    </source>
</evidence>
<feature type="domain" description="Cyclic nucleotide-binding" evidence="4">
    <location>
        <begin position="14"/>
        <end position="107"/>
    </location>
</feature>
<reference evidence="6 7" key="1">
    <citation type="submission" date="2022-10" db="EMBL/GenBank/DDBJ databases">
        <title>Defluviimonas sp. nov., isolated from ocean surface sediments.</title>
        <authorList>
            <person name="He W."/>
            <person name="Wang L."/>
            <person name="Zhang D.-F."/>
        </authorList>
    </citation>
    <scope>NUCLEOTIDE SEQUENCE [LARGE SCALE GENOMIC DNA]</scope>
    <source>
        <strain evidence="6 7">WL0050</strain>
    </source>
</reference>
<protein>
    <submittedName>
        <fullName evidence="6">Helix-turn-helix domain-containing protein</fullName>
    </submittedName>
</protein>
<dbReference type="Pfam" id="PF00027">
    <property type="entry name" value="cNMP_binding"/>
    <property type="match status" value="1"/>
</dbReference>
<feature type="domain" description="HTH crp-type" evidence="5">
    <location>
        <begin position="147"/>
        <end position="212"/>
    </location>
</feature>
<evidence type="ECO:0000259" key="5">
    <source>
        <dbReference type="PROSITE" id="PS51063"/>
    </source>
</evidence>
<dbReference type="EMBL" id="JAOWKZ010000005">
    <property type="protein sequence ID" value="MCV2874420.1"/>
    <property type="molecule type" value="Genomic_DNA"/>
</dbReference>
<sequence>MRNADLEEIRDLPLFRDMDGDHFGNLMRGAYHQNFPPQVTLIEEGRPADFLHIVTEGAVELYAGWNGRETTMAVVRPVATFILAACINDAPYLMSARTMMPSRIAMIAGSDLRATFARDAAFAQAIVRELAGCYRSVVRHAKDLKLRASRERLAAYLLRHARGSGAFDLPVEKRTLASYLGMTPENLSRALKSLGPDGVSVDGMRVTITDAAALVAVACPTPLIDGGDGCGDLSYTGSSSNC</sequence>
<dbReference type="InterPro" id="IPR012318">
    <property type="entry name" value="HTH_CRP"/>
</dbReference>
<dbReference type="SMART" id="SM00419">
    <property type="entry name" value="HTH_CRP"/>
    <property type="match status" value="1"/>
</dbReference>
<dbReference type="Gene3D" id="1.10.10.10">
    <property type="entry name" value="Winged helix-like DNA-binding domain superfamily/Winged helix DNA-binding domain"/>
    <property type="match status" value="1"/>
</dbReference>
<dbReference type="InterPro" id="IPR036390">
    <property type="entry name" value="WH_DNA-bd_sf"/>
</dbReference>
<evidence type="ECO:0000256" key="1">
    <source>
        <dbReference type="ARBA" id="ARBA00023015"/>
    </source>
</evidence>
<dbReference type="InterPro" id="IPR036388">
    <property type="entry name" value="WH-like_DNA-bd_sf"/>
</dbReference>
<accession>A0ABT2ZU03</accession>
<dbReference type="PROSITE" id="PS50042">
    <property type="entry name" value="CNMP_BINDING_3"/>
    <property type="match status" value="1"/>
</dbReference>
<name>A0ABT2ZU03_9RHOB</name>
<dbReference type="RefSeq" id="WP_263741695.1">
    <property type="nucleotide sequence ID" value="NZ_JAOWKZ010000005.1"/>
</dbReference>
<dbReference type="InterPro" id="IPR014710">
    <property type="entry name" value="RmlC-like_jellyroll"/>
</dbReference>
<gene>
    <name evidence="6" type="ORF">OEZ71_19145</name>
</gene>
<proteinExistence type="predicted"/>
<comment type="caution">
    <text evidence="6">The sequence shown here is derived from an EMBL/GenBank/DDBJ whole genome shotgun (WGS) entry which is preliminary data.</text>
</comment>
<keyword evidence="3" id="KW-0804">Transcription</keyword>
<dbReference type="Proteomes" id="UP001652564">
    <property type="component" value="Unassembled WGS sequence"/>
</dbReference>
<dbReference type="Pfam" id="PF13545">
    <property type="entry name" value="HTH_Crp_2"/>
    <property type="match status" value="1"/>
</dbReference>
<dbReference type="SUPFAM" id="SSF51206">
    <property type="entry name" value="cAMP-binding domain-like"/>
    <property type="match status" value="1"/>
</dbReference>
<dbReference type="PANTHER" id="PTHR24567">
    <property type="entry name" value="CRP FAMILY TRANSCRIPTIONAL REGULATORY PROTEIN"/>
    <property type="match status" value="1"/>
</dbReference>
<keyword evidence="2" id="KW-0238">DNA-binding</keyword>